<dbReference type="Pfam" id="PF14817">
    <property type="entry name" value="HAUS5"/>
    <property type="match status" value="1"/>
</dbReference>
<dbReference type="InterPro" id="IPR017437">
    <property type="entry name" value="ATP-NAD_kinase_PpnK-typ_C"/>
</dbReference>
<organism evidence="2">
    <name type="scientific">Oryza punctata</name>
    <name type="common">Red rice</name>
    <dbReference type="NCBI Taxonomy" id="4537"/>
    <lineage>
        <taxon>Eukaryota</taxon>
        <taxon>Viridiplantae</taxon>
        <taxon>Streptophyta</taxon>
        <taxon>Embryophyta</taxon>
        <taxon>Tracheophyta</taxon>
        <taxon>Spermatophyta</taxon>
        <taxon>Magnoliopsida</taxon>
        <taxon>Liliopsida</taxon>
        <taxon>Poales</taxon>
        <taxon>Poaceae</taxon>
        <taxon>BOP clade</taxon>
        <taxon>Oryzoideae</taxon>
        <taxon>Oryzeae</taxon>
        <taxon>Oryzinae</taxon>
        <taxon>Oryza</taxon>
    </lineage>
</organism>
<keyword evidence="3" id="KW-1185">Reference proteome</keyword>
<evidence type="ECO:0000313" key="3">
    <source>
        <dbReference type="Proteomes" id="UP000026962"/>
    </source>
</evidence>
<dbReference type="PANTHER" id="PTHR20275:SF6">
    <property type="entry name" value="NAD KINASE 2, CHLOROPLASTIC"/>
    <property type="match status" value="1"/>
</dbReference>
<dbReference type="InterPro" id="IPR016064">
    <property type="entry name" value="NAD/diacylglycerol_kinase_sf"/>
</dbReference>
<dbReference type="GO" id="GO:0006741">
    <property type="term" value="P:NADP+ biosynthetic process"/>
    <property type="evidence" value="ECO:0007669"/>
    <property type="project" value="TreeGrafter"/>
</dbReference>
<dbReference type="HOGENOM" id="CLU_824838_0_0_1"/>
<reference evidence="2" key="2">
    <citation type="submission" date="2018-05" db="EMBL/GenBank/DDBJ databases">
        <title>OpunRS2 (Oryza punctata Reference Sequence Version 2).</title>
        <authorList>
            <person name="Zhang J."/>
            <person name="Kudrna D."/>
            <person name="Lee S."/>
            <person name="Talag J."/>
            <person name="Welchert J."/>
            <person name="Wing R.A."/>
        </authorList>
    </citation>
    <scope>NUCLEOTIDE SEQUENCE [LARGE SCALE GENOMIC DNA]</scope>
</reference>
<dbReference type="Proteomes" id="UP000026962">
    <property type="component" value="Chromosome 11"/>
</dbReference>
<evidence type="ECO:0000256" key="1">
    <source>
        <dbReference type="SAM" id="MobiDB-lite"/>
    </source>
</evidence>
<evidence type="ECO:0000313" key="2">
    <source>
        <dbReference type="EnsemblPlants" id="OPUNC11G05060.1"/>
    </source>
</evidence>
<dbReference type="eggNOG" id="KOG2178">
    <property type="taxonomic scope" value="Eukaryota"/>
</dbReference>
<dbReference type="Pfam" id="PF20143">
    <property type="entry name" value="NAD_kinase_C"/>
    <property type="match status" value="1"/>
</dbReference>
<dbReference type="Gramene" id="OPUNC11G05060.1">
    <property type="protein sequence ID" value="OPUNC11G05060.1"/>
    <property type="gene ID" value="OPUNC11G05060"/>
</dbReference>
<dbReference type="GO" id="GO:0051225">
    <property type="term" value="P:spindle assembly"/>
    <property type="evidence" value="ECO:0007669"/>
    <property type="project" value="InterPro"/>
</dbReference>
<dbReference type="Gene3D" id="2.60.200.30">
    <property type="entry name" value="Probable inorganic polyphosphate/atp-NAD kinase, domain 2"/>
    <property type="match status" value="1"/>
</dbReference>
<reference evidence="2" key="1">
    <citation type="submission" date="2015-04" db="UniProtKB">
        <authorList>
            <consortium name="EnsemblPlants"/>
        </authorList>
    </citation>
    <scope>IDENTIFICATION</scope>
</reference>
<feature type="region of interest" description="Disordered" evidence="1">
    <location>
        <begin position="176"/>
        <end position="201"/>
    </location>
</feature>
<dbReference type="GO" id="GO:0070652">
    <property type="term" value="C:HAUS complex"/>
    <property type="evidence" value="ECO:0007669"/>
    <property type="project" value="InterPro"/>
</dbReference>
<proteinExistence type="predicted"/>
<dbReference type="SUPFAM" id="SSF111331">
    <property type="entry name" value="NAD kinase/diacylglycerol kinase-like"/>
    <property type="match status" value="1"/>
</dbReference>
<protein>
    <submittedName>
        <fullName evidence="2">Uncharacterized protein</fullName>
    </submittedName>
</protein>
<dbReference type="EnsemblPlants" id="OPUNC11G05060.1">
    <property type="protein sequence ID" value="OPUNC11G05060.1"/>
    <property type="gene ID" value="OPUNC11G05060"/>
</dbReference>
<dbReference type="AlphaFoldDB" id="A0A0E0MD96"/>
<dbReference type="InterPro" id="IPR029131">
    <property type="entry name" value="HAUS5"/>
</dbReference>
<dbReference type="GO" id="GO:0019674">
    <property type="term" value="P:NAD+ metabolic process"/>
    <property type="evidence" value="ECO:0007669"/>
    <property type="project" value="InterPro"/>
</dbReference>
<sequence>MTDIFRRKGVYPKSVLNPQRWSSSLLVLRTNQSLSAGQNGTIDYEAAEILRCLCITNGKPSNNGASTSVEERETEASVVTVDPRTSDASNSKGNSHLGSQNSAERNRYSSFNGLAGSMWHKIVKYLLACMPLPSTFFLDGREQVCFHGSVWSGNIVAMQSSRPGIRLKHWRGREEEEENALGQADVGSKRLTGPRRKEGGKERGFPLQLIHLKEVHPNIPCLLFTPICPHSLSFRPVILPDSARLELKIPDDARSNAWPDQVPELKRSTGREEDLSKAINLVLKRRNLVENNRVLLYRAHRAQQEYERTVVARTKMQFKRLKGVLRIANVLGVDEWYEQPAAIVVDWVTIDGQIVGAWINLV</sequence>
<accession>A0A0E0MD96</accession>
<dbReference type="STRING" id="4537.A0A0E0MD96"/>
<feature type="region of interest" description="Disordered" evidence="1">
    <location>
        <begin position="63"/>
        <end position="104"/>
    </location>
</feature>
<dbReference type="PANTHER" id="PTHR20275">
    <property type="entry name" value="NAD KINASE"/>
    <property type="match status" value="1"/>
</dbReference>
<name>A0A0E0MD96_ORYPU</name>
<feature type="compositionally biased region" description="Polar residues" evidence="1">
    <location>
        <begin position="86"/>
        <end position="104"/>
    </location>
</feature>
<dbReference type="GO" id="GO:0003951">
    <property type="term" value="F:NAD+ kinase activity"/>
    <property type="evidence" value="ECO:0007669"/>
    <property type="project" value="InterPro"/>
</dbReference>